<organism evidence="3 4">
    <name type="scientific">Anaerotignum lactatifermentans</name>
    <dbReference type="NCBI Taxonomy" id="160404"/>
    <lineage>
        <taxon>Bacteria</taxon>
        <taxon>Bacillati</taxon>
        <taxon>Bacillota</taxon>
        <taxon>Clostridia</taxon>
        <taxon>Lachnospirales</taxon>
        <taxon>Anaerotignaceae</taxon>
        <taxon>Anaerotignum</taxon>
    </lineage>
</organism>
<feature type="signal peptide" evidence="2">
    <location>
        <begin position="1"/>
        <end position="20"/>
    </location>
</feature>
<dbReference type="EMBL" id="JACSNV010000002">
    <property type="protein sequence ID" value="MBM6877003.1"/>
    <property type="molecule type" value="Genomic_DNA"/>
</dbReference>
<dbReference type="PROSITE" id="PS51257">
    <property type="entry name" value="PROKAR_LIPOPROTEIN"/>
    <property type="match status" value="1"/>
</dbReference>
<accession>A0ABS2G8M5</accession>
<sequence>MNMRKVWAWAMAAAVCAALAGCGQTEETVEEEQYLTIGAAAEGAFDLLVNNATGQDITAFAMKTGVEETYPASMMGSEDVWKNGETAEVFYLPEETEEMEMETETDVVFQPSYQAQVTLADGSVYELTALGLEDLDGEVSLCMEEEVLYVTYTSKTSGDTVSTKEQEMAAIAQQKAMEEAEAQAESQAAQEPAQSAPAQSEPVQTAPAQQPVQSAPVEQIPEQTTEGCLTEGGGPVFN</sequence>
<keyword evidence="2" id="KW-0732">Signal</keyword>
<name>A0ABS2G8M5_9FIRM</name>
<feature type="chain" id="PRO_5046743776" evidence="2">
    <location>
        <begin position="21"/>
        <end position="238"/>
    </location>
</feature>
<protein>
    <submittedName>
        <fullName evidence="3">Uncharacterized protein</fullName>
    </submittedName>
</protein>
<evidence type="ECO:0000313" key="4">
    <source>
        <dbReference type="Proteomes" id="UP000729290"/>
    </source>
</evidence>
<evidence type="ECO:0000313" key="3">
    <source>
        <dbReference type="EMBL" id="MBM6877003.1"/>
    </source>
</evidence>
<evidence type="ECO:0000256" key="2">
    <source>
        <dbReference type="SAM" id="SignalP"/>
    </source>
</evidence>
<reference evidence="3 4" key="1">
    <citation type="journal article" date="2021" name="Sci. Rep.">
        <title>The distribution of antibiotic resistance genes in chicken gut microbiota commensals.</title>
        <authorList>
            <person name="Juricova H."/>
            <person name="Matiasovicova J."/>
            <person name="Kubasova T."/>
            <person name="Cejkova D."/>
            <person name="Rychlik I."/>
        </authorList>
    </citation>
    <scope>NUCLEOTIDE SEQUENCE [LARGE SCALE GENOMIC DNA]</scope>
    <source>
        <strain evidence="3 4">An431b</strain>
    </source>
</reference>
<dbReference type="Proteomes" id="UP000729290">
    <property type="component" value="Unassembled WGS sequence"/>
</dbReference>
<dbReference type="RefSeq" id="WP_205133195.1">
    <property type="nucleotide sequence ID" value="NZ_JACSNT010000004.1"/>
</dbReference>
<comment type="caution">
    <text evidence="3">The sequence shown here is derived from an EMBL/GenBank/DDBJ whole genome shotgun (WGS) entry which is preliminary data.</text>
</comment>
<keyword evidence="4" id="KW-1185">Reference proteome</keyword>
<gene>
    <name evidence="3" type="ORF">H9X83_02360</name>
</gene>
<feature type="region of interest" description="Disordered" evidence="1">
    <location>
        <begin position="171"/>
        <end position="238"/>
    </location>
</feature>
<feature type="compositionally biased region" description="Low complexity" evidence="1">
    <location>
        <begin position="183"/>
        <end position="217"/>
    </location>
</feature>
<evidence type="ECO:0000256" key="1">
    <source>
        <dbReference type="SAM" id="MobiDB-lite"/>
    </source>
</evidence>
<proteinExistence type="predicted"/>